<keyword evidence="2" id="KW-1185">Reference proteome</keyword>
<sequence length="68" mass="8271">MVHLFKQKIILLKYYNLLLKFTICKSCNSFFKFCSRPNLMKFIKLSYYFHSICSFLSSKTWMLCETLH</sequence>
<proteinExistence type="predicted"/>
<evidence type="ECO:0000313" key="2">
    <source>
        <dbReference type="Proteomes" id="UP001295684"/>
    </source>
</evidence>
<protein>
    <submittedName>
        <fullName evidence="1">Uncharacterized protein</fullName>
    </submittedName>
</protein>
<dbReference type="Proteomes" id="UP001295684">
    <property type="component" value="Unassembled WGS sequence"/>
</dbReference>
<dbReference type="AlphaFoldDB" id="A0AAD1UKU0"/>
<evidence type="ECO:0000313" key="1">
    <source>
        <dbReference type="EMBL" id="CAI2368632.1"/>
    </source>
</evidence>
<comment type="caution">
    <text evidence="1">The sequence shown here is derived from an EMBL/GenBank/DDBJ whole genome shotgun (WGS) entry which is preliminary data.</text>
</comment>
<dbReference type="EMBL" id="CAMPGE010009769">
    <property type="protein sequence ID" value="CAI2368632.1"/>
    <property type="molecule type" value="Genomic_DNA"/>
</dbReference>
<reference evidence="1" key="1">
    <citation type="submission" date="2023-07" db="EMBL/GenBank/DDBJ databases">
        <authorList>
            <consortium name="AG Swart"/>
            <person name="Singh M."/>
            <person name="Singh A."/>
            <person name="Seah K."/>
            <person name="Emmerich C."/>
        </authorList>
    </citation>
    <scope>NUCLEOTIDE SEQUENCE</scope>
    <source>
        <strain evidence="1">DP1</strain>
    </source>
</reference>
<name>A0AAD1UKU0_EUPCR</name>
<organism evidence="1 2">
    <name type="scientific">Euplotes crassus</name>
    <dbReference type="NCBI Taxonomy" id="5936"/>
    <lineage>
        <taxon>Eukaryota</taxon>
        <taxon>Sar</taxon>
        <taxon>Alveolata</taxon>
        <taxon>Ciliophora</taxon>
        <taxon>Intramacronucleata</taxon>
        <taxon>Spirotrichea</taxon>
        <taxon>Hypotrichia</taxon>
        <taxon>Euplotida</taxon>
        <taxon>Euplotidae</taxon>
        <taxon>Moneuplotes</taxon>
    </lineage>
</organism>
<accession>A0AAD1UKU0</accession>
<gene>
    <name evidence="1" type="ORF">ECRASSUSDP1_LOCUS9928</name>
</gene>